<keyword evidence="2" id="KW-1185">Reference proteome</keyword>
<dbReference type="Proteomes" id="UP000314294">
    <property type="component" value="Unassembled WGS sequence"/>
</dbReference>
<sequence>MGQIRPNHTQEEHGGKKKRVCEVQPARLDSHLDLASLEHGLALLNLQLDFIIPPVAGEHQSAVGERLLFGDLLGCRRGGSGRLVVAGGCGVGCGVGCGGGCRLRLGRLGFGLLCGFGLQLLVHGGLLLGSRDINPVTIQGDLTTRQAPWPTCNTYTRGVTLIFTEGLISITAAS</sequence>
<name>A0A4Z2J8E8_9TELE</name>
<accession>A0A4Z2J8E8</accession>
<reference evidence="1 2" key="1">
    <citation type="submission" date="2019-03" db="EMBL/GenBank/DDBJ databases">
        <title>First draft genome of Liparis tanakae, snailfish: a comprehensive survey of snailfish specific genes.</title>
        <authorList>
            <person name="Kim W."/>
            <person name="Song I."/>
            <person name="Jeong J.-H."/>
            <person name="Kim D."/>
            <person name="Kim S."/>
            <person name="Ryu S."/>
            <person name="Song J.Y."/>
            <person name="Lee S.K."/>
        </authorList>
    </citation>
    <scope>NUCLEOTIDE SEQUENCE [LARGE SCALE GENOMIC DNA]</scope>
    <source>
        <tissue evidence="1">Muscle</tissue>
    </source>
</reference>
<dbReference type="AlphaFoldDB" id="A0A4Z2J8E8"/>
<evidence type="ECO:0000313" key="1">
    <source>
        <dbReference type="EMBL" id="TNN85933.1"/>
    </source>
</evidence>
<dbReference type="EMBL" id="SRLO01000018">
    <property type="protein sequence ID" value="TNN85933.1"/>
    <property type="molecule type" value="Genomic_DNA"/>
</dbReference>
<protein>
    <submittedName>
        <fullName evidence="1">Uncharacterized protein</fullName>
    </submittedName>
</protein>
<gene>
    <name evidence="1" type="ORF">EYF80_003777</name>
</gene>
<organism evidence="1 2">
    <name type="scientific">Liparis tanakae</name>
    <name type="common">Tanaka's snailfish</name>
    <dbReference type="NCBI Taxonomy" id="230148"/>
    <lineage>
        <taxon>Eukaryota</taxon>
        <taxon>Metazoa</taxon>
        <taxon>Chordata</taxon>
        <taxon>Craniata</taxon>
        <taxon>Vertebrata</taxon>
        <taxon>Euteleostomi</taxon>
        <taxon>Actinopterygii</taxon>
        <taxon>Neopterygii</taxon>
        <taxon>Teleostei</taxon>
        <taxon>Neoteleostei</taxon>
        <taxon>Acanthomorphata</taxon>
        <taxon>Eupercaria</taxon>
        <taxon>Perciformes</taxon>
        <taxon>Cottioidei</taxon>
        <taxon>Cottales</taxon>
        <taxon>Liparidae</taxon>
        <taxon>Liparis</taxon>
    </lineage>
</organism>
<proteinExistence type="predicted"/>
<evidence type="ECO:0000313" key="2">
    <source>
        <dbReference type="Proteomes" id="UP000314294"/>
    </source>
</evidence>
<comment type="caution">
    <text evidence="1">The sequence shown here is derived from an EMBL/GenBank/DDBJ whole genome shotgun (WGS) entry which is preliminary data.</text>
</comment>